<accession>A0A0F7KSM6</accession>
<gene>
    <name evidence="1" type="ORF">WYH_01232</name>
</gene>
<keyword evidence="2" id="KW-1185">Reference proteome</keyword>
<dbReference type="Proteomes" id="UP000034392">
    <property type="component" value="Chromosome"/>
</dbReference>
<dbReference type="PATRIC" id="fig|1267766.3.peg.1242"/>
<sequence length="157" mass="17902">MERCSSHKQLSLHSHLANALRHPYLGIMPLSMTKIAYRSGSVENLRKWVESGDEAHMTTRYLPKRHEEMIGGSLYWIIEHALVARSEILGFQQRDDGRWTIRLAPKLVLVRPKAKRAHQGWRYLEEKDAPPDLADGEMSGDVLPGKLVRELGKLGLV</sequence>
<dbReference type="STRING" id="1267766.WYH_01232"/>
<dbReference type="EMBL" id="CP011452">
    <property type="protein sequence ID" value="AKH42277.1"/>
    <property type="molecule type" value="Genomic_DNA"/>
</dbReference>
<dbReference type="AlphaFoldDB" id="A0A0F7KSM6"/>
<dbReference type="PIRSF" id="PIRSF032025">
    <property type="entry name" value="UCP032025"/>
    <property type="match status" value="1"/>
</dbReference>
<evidence type="ECO:0000313" key="2">
    <source>
        <dbReference type="Proteomes" id="UP000034392"/>
    </source>
</evidence>
<proteinExistence type="predicted"/>
<reference evidence="1" key="1">
    <citation type="submission" date="2015-05" db="EMBL/GenBank/DDBJ databases">
        <title>The complete genome of Altererythrobacter atlanticus strain 26DY36.</title>
        <authorList>
            <person name="Wu Y.-H."/>
            <person name="Cheng H."/>
            <person name="Wu X.-W."/>
        </authorList>
    </citation>
    <scope>NUCLEOTIDE SEQUENCE [LARGE SCALE GENOMIC DNA]</scope>
    <source>
        <strain evidence="1">26DY36</strain>
    </source>
</reference>
<organism evidence="1 2">
    <name type="scientific">Croceibacterium atlanticum</name>
    <dbReference type="NCBI Taxonomy" id="1267766"/>
    <lineage>
        <taxon>Bacteria</taxon>
        <taxon>Pseudomonadati</taxon>
        <taxon>Pseudomonadota</taxon>
        <taxon>Alphaproteobacteria</taxon>
        <taxon>Sphingomonadales</taxon>
        <taxon>Erythrobacteraceae</taxon>
        <taxon>Croceibacterium</taxon>
    </lineage>
</organism>
<dbReference type="Pfam" id="PF07370">
    <property type="entry name" value="DUF1489"/>
    <property type="match status" value="1"/>
</dbReference>
<dbReference type="KEGG" id="aay:WYH_01232"/>
<protein>
    <submittedName>
        <fullName evidence="1">Uncharacterized protein</fullName>
    </submittedName>
</protein>
<name>A0A0F7KSM6_9SPHN</name>
<evidence type="ECO:0000313" key="1">
    <source>
        <dbReference type="EMBL" id="AKH42277.1"/>
    </source>
</evidence>
<dbReference type="InterPro" id="IPR008320">
    <property type="entry name" value="UCP032025"/>
</dbReference>